<sequence length="109" mass="12209">MLQGEVLIRKLVAVDGLSTGSIMFGEVSTLHQDGLYWCDTEQVKLVTSAFLCKHRHSRARELLCSPDSKCKASRFLIRSAHSKIQFHLGRSENMSALGCNNSVLVNKFR</sequence>
<organism evidence="1 2">
    <name type="scientific">Sinocyclocheilus grahami</name>
    <name type="common">Dianchi golden-line fish</name>
    <name type="synonym">Barbus grahami</name>
    <dbReference type="NCBI Taxonomy" id="75366"/>
    <lineage>
        <taxon>Eukaryota</taxon>
        <taxon>Metazoa</taxon>
        <taxon>Chordata</taxon>
        <taxon>Craniata</taxon>
        <taxon>Vertebrata</taxon>
        <taxon>Euteleostomi</taxon>
        <taxon>Actinopterygii</taxon>
        <taxon>Neopterygii</taxon>
        <taxon>Teleostei</taxon>
        <taxon>Ostariophysi</taxon>
        <taxon>Cypriniformes</taxon>
        <taxon>Cyprinidae</taxon>
        <taxon>Cyprininae</taxon>
        <taxon>Sinocyclocheilus</taxon>
    </lineage>
</organism>
<protein>
    <submittedName>
        <fullName evidence="1">Uncharacterized protein</fullName>
    </submittedName>
</protein>
<dbReference type="AlphaFoldDB" id="A0A672L2C7"/>
<dbReference type="Proteomes" id="UP000472262">
    <property type="component" value="Unassembled WGS sequence"/>
</dbReference>
<reference evidence="1" key="1">
    <citation type="submission" date="2025-08" db="UniProtKB">
        <authorList>
            <consortium name="Ensembl"/>
        </authorList>
    </citation>
    <scope>IDENTIFICATION</scope>
</reference>
<dbReference type="Ensembl" id="ENSSGRT00000018649.1">
    <property type="protein sequence ID" value="ENSSGRP00000017255.1"/>
    <property type="gene ID" value="ENSSGRG00000010449.1"/>
</dbReference>
<dbReference type="InParanoid" id="A0A672L2C7"/>
<reference evidence="1" key="2">
    <citation type="submission" date="2025-09" db="UniProtKB">
        <authorList>
            <consortium name="Ensembl"/>
        </authorList>
    </citation>
    <scope>IDENTIFICATION</scope>
</reference>
<accession>A0A672L2C7</accession>
<proteinExistence type="predicted"/>
<keyword evidence="2" id="KW-1185">Reference proteome</keyword>
<evidence type="ECO:0000313" key="1">
    <source>
        <dbReference type="Ensembl" id="ENSSGRP00000017255.1"/>
    </source>
</evidence>
<name>A0A672L2C7_SINGR</name>
<evidence type="ECO:0000313" key="2">
    <source>
        <dbReference type="Proteomes" id="UP000472262"/>
    </source>
</evidence>